<keyword evidence="2" id="KW-1185">Reference proteome</keyword>
<evidence type="ECO:0000313" key="1">
    <source>
        <dbReference type="EMBL" id="MCF2872043.1"/>
    </source>
</evidence>
<comment type="caution">
    <text evidence="1">The sequence shown here is derived from an EMBL/GenBank/DDBJ whole genome shotgun (WGS) entry which is preliminary data.</text>
</comment>
<evidence type="ECO:0000313" key="2">
    <source>
        <dbReference type="Proteomes" id="UP001200557"/>
    </source>
</evidence>
<gene>
    <name evidence="1" type="ORF">L0664_13290</name>
</gene>
<dbReference type="Proteomes" id="UP001200557">
    <property type="component" value="Unassembled WGS sequence"/>
</dbReference>
<sequence length="365" mass="40819">MERLNADTWEKTFPLKLVNAIQDPQNWGEVLEVFMRMTGATGAIITLRDKETCQIVNDVELEQKYHSPLIRGFSTDAIVHYLTNLRTIDPWAEFQRSYYPHRPVQMSKVCPQHTIEDRRFFDWLKTVGFQDTIVFELDRMAGYWTAINLFYETPDMPETQKAMETANAYYDLIRNAWVTSQTMAKTRQSSAALLDRAAGAGSPTAIVGPNGELLENNDLFDGVLGSQAIKLSGKKKKLSFAHSVSVVGLDKWAQHNFLRHAAETAPLLLLASPVDPDPIFAGKRENHWLLTCTTQDAAVPAKITETAANLDALTPQERALFMAIAKGQPVAQAGEAVGLKRSRSFEVWSSVKEKLGIKSAHQLRG</sequence>
<dbReference type="RefSeq" id="WP_235226369.1">
    <property type="nucleotide sequence ID" value="NZ_JAKGAQ010000003.1"/>
</dbReference>
<reference evidence="1 2" key="1">
    <citation type="submission" date="2022-01" db="EMBL/GenBank/DDBJ databases">
        <title>Octadecabacter sp. nov., isolated from a marine alga.</title>
        <authorList>
            <person name="Jin M.S."/>
            <person name="Kim H.M."/>
            <person name="Han D.M."/>
            <person name="Jung J.J."/>
            <person name="Jeon C.O."/>
        </authorList>
    </citation>
    <scope>NUCLEOTIDE SEQUENCE [LARGE SCALE GENOMIC DNA]</scope>
    <source>
        <strain evidence="1 2">G9-8</strain>
    </source>
</reference>
<evidence type="ECO:0008006" key="3">
    <source>
        <dbReference type="Google" id="ProtNLM"/>
    </source>
</evidence>
<protein>
    <recommendedName>
        <fullName evidence="3">LuxR family transcriptional regulator</fullName>
    </recommendedName>
</protein>
<organism evidence="1 2">
    <name type="scientific">Octadecabacter dasysiphoniae</name>
    <dbReference type="NCBI Taxonomy" id="2909341"/>
    <lineage>
        <taxon>Bacteria</taxon>
        <taxon>Pseudomonadati</taxon>
        <taxon>Pseudomonadota</taxon>
        <taxon>Alphaproteobacteria</taxon>
        <taxon>Rhodobacterales</taxon>
        <taxon>Roseobacteraceae</taxon>
        <taxon>Octadecabacter</taxon>
    </lineage>
</organism>
<proteinExistence type="predicted"/>
<name>A0ABS9D181_9RHOB</name>
<dbReference type="EMBL" id="JAKGAQ010000003">
    <property type="protein sequence ID" value="MCF2872043.1"/>
    <property type="molecule type" value="Genomic_DNA"/>
</dbReference>
<accession>A0ABS9D181</accession>